<evidence type="ECO:0000313" key="4">
    <source>
        <dbReference type="Proteomes" id="UP000265631"/>
    </source>
</evidence>
<evidence type="ECO:0000256" key="1">
    <source>
        <dbReference type="SAM" id="MobiDB-lite"/>
    </source>
</evidence>
<proteinExistence type="predicted"/>
<keyword evidence="4" id="KW-1185">Reference proteome</keyword>
<comment type="caution">
    <text evidence="3">The sequence shown here is derived from an EMBL/GenBank/DDBJ whole genome shotgun (WGS) entry which is preliminary data.</text>
</comment>
<dbReference type="Proteomes" id="UP000265631">
    <property type="component" value="Unassembled WGS sequence"/>
</dbReference>
<evidence type="ECO:0000313" key="3">
    <source>
        <dbReference type="EMBL" id="RFN48759.1"/>
    </source>
</evidence>
<accession>A0A395MNV9</accession>
<name>A0A395MNV9_9HYPO</name>
<gene>
    <name evidence="3" type="ORF">FIE12Z_6992</name>
</gene>
<organism evidence="3 4">
    <name type="scientific">Fusarium flagelliforme</name>
    <dbReference type="NCBI Taxonomy" id="2675880"/>
    <lineage>
        <taxon>Eukaryota</taxon>
        <taxon>Fungi</taxon>
        <taxon>Dikarya</taxon>
        <taxon>Ascomycota</taxon>
        <taxon>Pezizomycotina</taxon>
        <taxon>Sordariomycetes</taxon>
        <taxon>Hypocreomycetidae</taxon>
        <taxon>Hypocreales</taxon>
        <taxon>Nectriaceae</taxon>
        <taxon>Fusarium</taxon>
        <taxon>Fusarium incarnatum-equiseti species complex</taxon>
    </lineage>
</organism>
<feature type="domain" description="PiggyBac transposable element-derived protein" evidence="2">
    <location>
        <begin position="158"/>
        <end position="359"/>
    </location>
</feature>
<dbReference type="STRING" id="2594813.A0A395MNV9"/>
<dbReference type="Pfam" id="PF13843">
    <property type="entry name" value="DDE_Tnp_1_7"/>
    <property type="match status" value="2"/>
</dbReference>
<dbReference type="PANTHER" id="PTHR46599">
    <property type="entry name" value="PIGGYBAC TRANSPOSABLE ELEMENT-DERIVED PROTEIN 4"/>
    <property type="match status" value="1"/>
</dbReference>
<reference evidence="3 4" key="1">
    <citation type="journal article" date="2018" name="PLoS Pathog.">
        <title>Evolution of structural diversity of trichothecenes, a family of toxins produced by plant pathogenic and entomopathogenic fungi.</title>
        <authorList>
            <person name="Proctor R.H."/>
            <person name="McCormick S.P."/>
            <person name="Kim H.S."/>
            <person name="Cardoza R.E."/>
            <person name="Stanley A.M."/>
            <person name="Lindo L."/>
            <person name="Kelly A."/>
            <person name="Brown D.W."/>
            <person name="Lee T."/>
            <person name="Vaughan M.M."/>
            <person name="Alexander N.J."/>
            <person name="Busman M."/>
            <person name="Gutierrez S."/>
        </authorList>
    </citation>
    <scope>NUCLEOTIDE SEQUENCE [LARGE SCALE GENOMIC DNA]</scope>
    <source>
        <strain evidence="3 4">NRRL 13405</strain>
    </source>
</reference>
<sequence length="500" mass="57126">MQQFQHDITMADRSMTSWYKFDDYYKRTDDSPVYTAAILPHPSLRRAHLDEAWKDQSHYIAPAIDTWSLTYNHLGQEPFIGEDYLLSAHKPQSRTSPHMTPVMTTVQAGFIKEDHSRRIHPNDPTRIAVFPAETDRGTKFEPFLVETRSFRINKLPPTPLQLFQFFLPISLVEKWVQYNKVWVTWLKENGVIDSWRHPMKRTASLRKWEGTSVAEVYVWLGILIYMGIHKERTTKSYWVTPQPGVQRPEHSIIKFMPYWKFQLIHRHLRPFDHSKIDETAPLPKVFQAADEWSDHIQAVSAEIFVPGSHLAVDECMIRYTGRPNETTLVKGKPDPLGFKIWVIAQQGFFIRWLWHIKEAKYGAVGVELPPPKSSTQGRGGRRGGRGRGAAKAAGKKPATEDKPIALNSTQSVVVALADMLPKATYHVFVDNLFSSSDLFRSLRKHGHGATGTARPNCGIHKELQQDKKADGGSKTSYEFNQVKVIPTPDNQVLASDTFCM</sequence>
<dbReference type="InterPro" id="IPR029526">
    <property type="entry name" value="PGBD"/>
</dbReference>
<evidence type="ECO:0000259" key="2">
    <source>
        <dbReference type="Pfam" id="PF13843"/>
    </source>
</evidence>
<dbReference type="EMBL" id="PXXK01000196">
    <property type="protein sequence ID" value="RFN48759.1"/>
    <property type="molecule type" value="Genomic_DNA"/>
</dbReference>
<protein>
    <submittedName>
        <fullName evidence="3">Piggybac transposable element-derived protein 4</fullName>
    </submittedName>
</protein>
<dbReference type="PANTHER" id="PTHR46599:SF3">
    <property type="entry name" value="PIGGYBAC TRANSPOSABLE ELEMENT-DERIVED PROTEIN 4"/>
    <property type="match status" value="1"/>
</dbReference>
<feature type="region of interest" description="Disordered" evidence="1">
    <location>
        <begin position="367"/>
        <end position="403"/>
    </location>
</feature>
<feature type="domain" description="PiggyBac transposable element-derived protein" evidence="2">
    <location>
        <begin position="405"/>
        <end position="473"/>
    </location>
</feature>
<dbReference type="AlphaFoldDB" id="A0A395MNV9"/>